<comment type="caution">
    <text evidence="4">The sequence shown here is derived from an EMBL/GenBank/DDBJ whole genome shotgun (WGS) entry which is preliminary data.</text>
</comment>
<dbReference type="Gene3D" id="3.40.50.1000">
    <property type="entry name" value="HAD superfamily/HAD-like"/>
    <property type="match status" value="1"/>
</dbReference>
<organism evidence="4 5">
    <name type="scientific">Deinococcus soli</name>
    <name type="common">ex Cha et al. 2016</name>
    <dbReference type="NCBI Taxonomy" id="1309411"/>
    <lineage>
        <taxon>Bacteria</taxon>
        <taxon>Thermotogati</taxon>
        <taxon>Deinococcota</taxon>
        <taxon>Deinococci</taxon>
        <taxon>Deinococcales</taxon>
        <taxon>Deinococcaceae</taxon>
        <taxon>Deinococcus</taxon>
    </lineage>
</organism>
<dbReference type="NCBIfam" id="TIGR01490">
    <property type="entry name" value="HAD-SF-IB-hyp1"/>
    <property type="match status" value="1"/>
</dbReference>
<gene>
    <name evidence="4" type="ORF">J2Y00_002042</name>
</gene>
<dbReference type="SUPFAM" id="SSF56784">
    <property type="entry name" value="HAD-like"/>
    <property type="match status" value="1"/>
</dbReference>
<dbReference type="InterPro" id="IPR006385">
    <property type="entry name" value="HAD_hydro_SerB1"/>
</dbReference>
<dbReference type="RefSeq" id="WP_309854999.1">
    <property type="nucleotide sequence ID" value="NZ_JAVDQJ010000005.1"/>
</dbReference>
<dbReference type="NCBIfam" id="TIGR01488">
    <property type="entry name" value="HAD-SF-IB"/>
    <property type="match status" value="1"/>
</dbReference>
<dbReference type="PANTHER" id="PTHR43344">
    <property type="entry name" value="PHOSPHOSERINE PHOSPHATASE"/>
    <property type="match status" value="1"/>
</dbReference>
<evidence type="ECO:0000256" key="1">
    <source>
        <dbReference type="ARBA" id="ARBA00022723"/>
    </source>
</evidence>
<dbReference type="Proteomes" id="UP001185331">
    <property type="component" value="Unassembled WGS sequence"/>
</dbReference>
<dbReference type="GO" id="GO:0046872">
    <property type="term" value="F:metal ion binding"/>
    <property type="evidence" value="ECO:0007669"/>
    <property type="project" value="UniProtKB-KW"/>
</dbReference>
<name>A0AAE4BMT6_9DEIO</name>
<dbReference type="Pfam" id="PF12710">
    <property type="entry name" value="HAD"/>
    <property type="match status" value="1"/>
</dbReference>
<proteinExistence type="predicted"/>
<dbReference type="Gene3D" id="1.20.1440.100">
    <property type="entry name" value="SG protein - dephosphorylation function"/>
    <property type="match status" value="1"/>
</dbReference>
<dbReference type="AlphaFoldDB" id="A0AAE4BMT6"/>
<evidence type="ECO:0000313" key="5">
    <source>
        <dbReference type="Proteomes" id="UP001185331"/>
    </source>
</evidence>
<evidence type="ECO:0000256" key="3">
    <source>
        <dbReference type="ARBA" id="ARBA00022842"/>
    </source>
</evidence>
<dbReference type="InterPro" id="IPR050582">
    <property type="entry name" value="HAD-like_SerB"/>
</dbReference>
<evidence type="ECO:0000313" key="4">
    <source>
        <dbReference type="EMBL" id="MDR6218479.1"/>
    </source>
</evidence>
<sequence>MSGTVIVAAFDVDGTLTRRDTFLPFLWRLAGPGLVLRVARCTPALLAYAAGKRSKTAAKSAVIEVMFAGLTPEQLQVHGRAHALALLRDGLKPEGRARLEWHQRQGHQVALVSASPDTYVRALGELLGADAALCTRIERGADGQYGIAGENCVGDEKVRRLWAWTPRSAVKELYAYGNSSGDHALLAAADHAHFRSFGAPL</sequence>
<dbReference type="InterPro" id="IPR023214">
    <property type="entry name" value="HAD_sf"/>
</dbReference>
<keyword evidence="3" id="KW-0460">Magnesium</keyword>
<dbReference type="GO" id="GO:0016787">
    <property type="term" value="F:hydrolase activity"/>
    <property type="evidence" value="ECO:0007669"/>
    <property type="project" value="UniProtKB-KW"/>
</dbReference>
<dbReference type="EMBL" id="JAVDQK010000004">
    <property type="protein sequence ID" value="MDR6218479.1"/>
    <property type="molecule type" value="Genomic_DNA"/>
</dbReference>
<dbReference type="PANTHER" id="PTHR43344:SF13">
    <property type="entry name" value="PHOSPHATASE RV3661-RELATED"/>
    <property type="match status" value="1"/>
</dbReference>
<evidence type="ECO:0000256" key="2">
    <source>
        <dbReference type="ARBA" id="ARBA00022801"/>
    </source>
</evidence>
<reference evidence="4" key="1">
    <citation type="submission" date="2023-07" db="EMBL/GenBank/DDBJ databases">
        <title>Sorghum-associated microbial communities from plants grown in Nebraska, USA.</title>
        <authorList>
            <person name="Schachtman D."/>
        </authorList>
    </citation>
    <scope>NUCLEOTIDE SEQUENCE</scope>
    <source>
        <strain evidence="4">BE330</strain>
    </source>
</reference>
<keyword evidence="2 4" id="KW-0378">Hydrolase</keyword>
<accession>A0AAE4BMT6</accession>
<protein>
    <submittedName>
        <fullName evidence="4">HAD superfamily hydrolase (TIGR01490 family)</fullName>
    </submittedName>
</protein>
<dbReference type="InterPro" id="IPR036412">
    <property type="entry name" value="HAD-like_sf"/>
</dbReference>
<keyword evidence="1" id="KW-0479">Metal-binding</keyword>